<dbReference type="AlphaFoldDB" id="Q8FNS9"/>
<organism evidence="2 3">
    <name type="scientific">Corynebacterium efficiens (strain DSM 44549 / YS-314 / AJ 12310 / JCM 11189 / NBRC 100395)</name>
    <dbReference type="NCBI Taxonomy" id="196164"/>
    <lineage>
        <taxon>Bacteria</taxon>
        <taxon>Bacillati</taxon>
        <taxon>Actinomycetota</taxon>
        <taxon>Actinomycetes</taxon>
        <taxon>Mycobacteriales</taxon>
        <taxon>Corynebacteriaceae</taxon>
        <taxon>Corynebacterium</taxon>
    </lineage>
</organism>
<evidence type="ECO:0000259" key="1">
    <source>
        <dbReference type="Pfam" id="PF18726"/>
    </source>
</evidence>
<protein>
    <recommendedName>
        <fullName evidence="1">SAV-6107-like HEPN domain-containing protein</fullName>
    </recommendedName>
</protein>
<sequence length="176" mass="19473">MCSKMESSCPARRLWCQVFETQWQKVVSQRKEVDSMGEVISATTRFARQGGKSVEFLAKARVLLAEAQQCRREGDLVLALEYAYQAALRTAGAVFANSAEVSRKRPPRGAWERLRLVGDEAAAWADELSTYSRVRSRAASGLDVALTDAMVDKFMTRVGEFLSEAEEGAGWFPAVA</sequence>
<dbReference type="Proteomes" id="UP000001409">
    <property type="component" value="Chromosome"/>
</dbReference>
<evidence type="ECO:0000313" key="3">
    <source>
        <dbReference type="Proteomes" id="UP000001409"/>
    </source>
</evidence>
<dbReference type="Pfam" id="PF18726">
    <property type="entry name" value="HEPN_SAV_6107"/>
    <property type="match status" value="1"/>
</dbReference>
<keyword evidence="3" id="KW-1185">Reference proteome</keyword>
<dbReference type="STRING" id="196164.gene:10742492"/>
<reference evidence="2 3" key="1">
    <citation type="journal article" date="2003" name="Genome Res.">
        <title>Comparative complete genome sequence analysis of the amino acid replacements responsible for the thermostability of Corynebacterium efficiens.</title>
        <authorList>
            <person name="Nishio Y."/>
            <person name="Nakamura Y."/>
            <person name="Kawarabayasi Y."/>
            <person name="Usuda Y."/>
            <person name="Kimura E."/>
            <person name="Sugimoto S."/>
            <person name="Matsui K."/>
            <person name="Yamagishi A."/>
            <person name="Kikuchi H."/>
            <person name="Ikeo K."/>
            <person name="Gojobori T."/>
        </authorList>
    </citation>
    <scope>NUCLEOTIDE SEQUENCE [LARGE SCALE GENOMIC DNA]</scope>
    <source>
        <strain evidence="3">DSM 44549 / YS-314 / AJ 12310 / JCM 11189 / NBRC 100395</strain>
    </source>
</reference>
<dbReference type="HOGENOM" id="CLU_125870_1_0_11"/>
<dbReference type="EMBL" id="BA000035">
    <property type="protein sequence ID" value="BAC18874.1"/>
    <property type="molecule type" value="Genomic_DNA"/>
</dbReference>
<accession>Q8FNS9</accession>
<proteinExistence type="predicted"/>
<feature type="domain" description="SAV-6107-like HEPN" evidence="1">
    <location>
        <begin position="82"/>
        <end position="164"/>
    </location>
</feature>
<dbReference type="KEGG" id="cef:CE2064"/>
<dbReference type="eggNOG" id="ENOG502ZVNZ">
    <property type="taxonomic scope" value="Bacteria"/>
</dbReference>
<dbReference type="InterPro" id="IPR040891">
    <property type="entry name" value="HEPN_SAV_6107"/>
</dbReference>
<evidence type="ECO:0000313" key="2">
    <source>
        <dbReference type="EMBL" id="BAC18874.1"/>
    </source>
</evidence>
<name>Q8FNS9_COREF</name>